<evidence type="ECO:0008006" key="4">
    <source>
        <dbReference type="Google" id="ProtNLM"/>
    </source>
</evidence>
<feature type="non-terminal residue" evidence="2">
    <location>
        <position position="182"/>
    </location>
</feature>
<evidence type="ECO:0000313" key="2">
    <source>
        <dbReference type="EMBL" id="KKU25608.1"/>
    </source>
</evidence>
<protein>
    <recommendedName>
        <fullName evidence="4">Homeodomain phBC6A51-type domain-containing protein</fullName>
    </recommendedName>
</protein>
<feature type="region of interest" description="Disordered" evidence="1">
    <location>
        <begin position="34"/>
        <end position="79"/>
    </location>
</feature>
<proteinExistence type="predicted"/>
<feature type="compositionally biased region" description="Polar residues" evidence="1">
    <location>
        <begin position="42"/>
        <end position="78"/>
    </location>
</feature>
<gene>
    <name evidence="2" type="ORF">UX39_C0024G0008</name>
</gene>
<name>A0A0G1R6A5_9BACT</name>
<sequence length="182" mass="21169">MIKQPVNLQEFLRKRALKKSDSIAQLEYPKTPKIEKKIKRITQANQNTPDTTTPKVQKSTKSVPKPTDPTNTPQSGNGFSKEAEYFMFIEWIATPSMLRSPKTQQELAGRLKVDETTLSDWKKRKGFWDKVEKKIAYANRERHADVMHSFYMNLLRKGQGKDVLVWLQYVFGFNPKVMFADE</sequence>
<dbReference type="EMBL" id="LCMA01000024">
    <property type="protein sequence ID" value="KKU25608.1"/>
    <property type="molecule type" value="Genomic_DNA"/>
</dbReference>
<evidence type="ECO:0000256" key="1">
    <source>
        <dbReference type="SAM" id="MobiDB-lite"/>
    </source>
</evidence>
<evidence type="ECO:0000313" key="3">
    <source>
        <dbReference type="Proteomes" id="UP000034175"/>
    </source>
</evidence>
<reference evidence="2 3" key="1">
    <citation type="journal article" date="2015" name="Nature">
        <title>rRNA introns, odd ribosomes, and small enigmatic genomes across a large radiation of phyla.</title>
        <authorList>
            <person name="Brown C.T."/>
            <person name="Hug L.A."/>
            <person name="Thomas B.C."/>
            <person name="Sharon I."/>
            <person name="Castelle C.J."/>
            <person name="Singh A."/>
            <person name="Wilkins M.J."/>
            <person name="Williams K.H."/>
            <person name="Banfield J.F."/>
        </authorList>
    </citation>
    <scope>NUCLEOTIDE SEQUENCE [LARGE SCALE GENOMIC DNA]</scope>
</reference>
<comment type="caution">
    <text evidence="2">The sequence shown here is derived from an EMBL/GenBank/DDBJ whole genome shotgun (WGS) entry which is preliminary data.</text>
</comment>
<dbReference type="Proteomes" id="UP000034175">
    <property type="component" value="Unassembled WGS sequence"/>
</dbReference>
<organism evidence="2 3">
    <name type="scientific">Candidatus Magasanikbacteria bacterium GW2011_GWA2_46_17</name>
    <dbReference type="NCBI Taxonomy" id="1619042"/>
    <lineage>
        <taxon>Bacteria</taxon>
        <taxon>Candidatus Magasanikiibacteriota</taxon>
    </lineage>
</organism>
<dbReference type="AlphaFoldDB" id="A0A0G1R6A5"/>
<accession>A0A0G1R6A5</accession>